<dbReference type="Pfam" id="PF04286">
    <property type="entry name" value="DUF445"/>
    <property type="match status" value="1"/>
</dbReference>
<proteinExistence type="predicted"/>
<reference evidence="3" key="1">
    <citation type="journal article" date="2019" name="Int. J. Syst. Evol. Microbiol.">
        <title>The Global Catalogue of Microorganisms (GCM) 10K type strain sequencing project: providing services to taxonomists for standard genome sequencing and annotation.</title>
        <authorList>
            <consortium name="The Broad Institute Genomics Platform"/>
            <consortium name="The Broad Institute Genome Sequencing Center for Infectious Disease"/>
            <person name="Wu L."/>
            <person name="Ma J."/>
        </authorList>
    </citation>
    <scope>NUCLEOTIDE SEQUENCE [LARGE SCALE GENOMIC DNA]</scope>
    <source>
        <strain evidence="3">NBRC 113072</strain>
    </source>
</reference>
<gene>
    <name evidence="2" type="ORF">GCM10025883_13100</name>
</gene>
<feature type="transmembrane region" description="Helical" evidence="1">
    <location>
        <begin position="46"/>
        <end position="70"/>
    </location>
</feature>
<keyword evidence="1" id="KW-1133">Transmembrane helix</keyword>
<feature type="transmembrane region" description="Helical" evidence="1">
    <location>
        <begin position="22"/>
        <end position="40"/>
    </location>
</feature>
<dbReference type="Proteomes" id="UP001157126">
    <property type="component" value="Unassembled WGS sequence"/>
</dbReference>
<accession>A0ABQ6IMW6</accession>
<name>A0ABQ6IMW6_9MICO</name>
<keyword evidence="1" id="KW-0472">Membrane</keyword>
<dbReference type="InterPro" id="IPR007383">
    <property type="entry name" value="DUF445"/>
</dbReference>
<protein>
    <submittedName>
        <fullName evidence="2">Membrane protein</fullName>
    </submittedName>
</protein>
<dbReference type="PANTHER" id="PTHR38442:SF1">
    <property type="entry name" value="INNER MEMBRANE PROTEIN"/>
    <property type="match status" value="1"/>
</dbReference>
<dbReference type="RefSeq" id="WP_284303217.1">
    <property type="nucleotide sequence ID" value="NZ_BSUO01000001.1"/>
</dbReference>
<evidence type="ECO:0000256" key="1">
    <source>
        <dbReference type="SAM" id="Phobius"/>
    </source>
</evidence>
<dbReference type="PANTHER" id="PTHR38442">
    <property type="entry name" value="INNER MEMBRANE PROTEIN-RELATED"/>
    <property type="match status" value="1"/>
</dbReference>
<keyword evidence="1" id="KW-0812">Transmembrane</keyword>
<comment type="caution">
    <text evidence="2">The sequence shown here is derived from an EMBL/GenBank/DDBJ whole genome shotgun (WGS) entry which is preliminary data.</text>
</comment>
<evidence type="ECO:0000313" key="3">
    <source>
        <dbReference type="Proteomes" id="UP001157126"/>
    </source>
</evidence>
<sequence>MTSIALTAADESRRRGLVRMRAVATSLFVLAIVVFVLTMHRDGWLGYVNATAEAAMVGALADWFAVTALFRHPLGIPIPHTALVPRKKDVFAKSLEDFVAGHFLTGEAARERLAGSEAAARAGRWLADPANSERVVVHASALTRRALEHVTDEEMQAVLEHSVMPRLVREPVAPLAGTLLGQVVEDDVHRHLVDLVVVEAHDWLLDNPDTFASVVGERAPTWSPLWVNSMVVDRLHTEALRWVRDVRDTRDHRVRLAVDDLLRDLARNLREDPATMRRAEELKETFLTHPQTMDTAMSLWAVLRRTLVDAMEDPEGRLRTRLHEELVSLGERLQHDPDLRTRVERRAGDIIAGLVDTYGAELVPVISQVIQRWDGKEAAERIELHVGRDLQFIRINGTVVGGLAGFLIHALSGLAA</sequence>
<organism evidence="2 3">
    <name type="scientific">Mobilicoccus caccae</name>
    <dbReference type="NCBI Taxonomy" id="1859295"/>
    <lineage>
        <taxon>Bacteria</taxon>
        <taxon>Bacillati</taxon>
        <taxon>Actinomycetota</taxon>
        <taxon>Actinomycetes</taxon>
        <taxon>Micrococcales</taxon>
        <taxon>Dermatophilaceae</taxon>
        <taxon>Mobilicoccus</taxon>
    </lineage>
</organism>
<dbReference type="EMBL" id="BSUO01000001">
    <property type="protein sequence ID" value="GMA39265.1"/>
    <property type="molecule type" value="Genomic_DNA"/>
</dbReference>
<keyword evidence="3" id="KW-1185">Reference proteome</keyword>
<evidence type="ECO:0000313" key="2">
    <source>
        <dbReference type="EMBL" id="GMA39265.1"/>
    </source>
</evidence>